<dbReference type="PIRSF" id="PIRSF039102">
    <property type="entry name" value="Ddl/VanB"/>
    <property type="match status" value="1"/>
</dbReference>
<dbReference type="InterPro" id="IPR013815">
    <property type="entry name" value="ATP_grasp_subdomain_1"/>
</dbReference>
<feature type="binding site" evidence="12">
    <location>
        <position position="303"/>
    </location>
    <ligand>
        <name>Mg(2+)</name>
        <dbReference type="ChEBI" id="CHEBI:18420"/>
        <label>2</label>
    </ligand>
</feature>
<evidence type="ECO:0000313" key="16">
    <source>
        <dbReference type="Proteomes" id="UP000824001"/>
    </source>
</evidence>
<feature type="binding site" evidence="12">
    <location>
        <position position="305"/>
    </location>
    <ligand>
        <name>Mg(2+)</name>
        <dbReference type="ChEBI" id="CHEBI:18420"/>
        <label>2</label>
    </ligand>
</feature>
<dbReference type="PANTHER" id="PTHR23132:SF23">
    <property type="entry name" value="D-ALANINE--D-ALANINE LIGASE B"/>
    <property type="match status" value="1"/>
</dbReference>
<dbReference type="GO" id="GO:0009252">
    <property type="term" value="P:peptidoglycan biosynthetic process"/>
    <property type="evidence" value="ECO:0007669"/>
    <property type="project" value="UniProtKB-UniRule"/>
</dbReference>
<accession>A0A9D1JVF8</accession>
<evidence type="ECO:0000256" key="2">
    <source>
        <dbReference type="ARBA" id="ARBA00010871"/>
    </source>
</evidence>
<dbReference type="EC" id="6.3.2.4" evidence="10"/>
<evidence type="ECO:0000256" key="13">
    <source>
        <dbReference type="PROSITE-ProRule" id="PRU00409"/>
    </source>
</evidence>
<keyword evidence="9 10" id="KW-0961">Cell wall biogenesis/degradation</keyword>
<evidence type="ECO:0000256" key="5">
    <source>
        <dbReference type="ARBA" id="ARBA00022741"/>
    </source>
</evidence>
<gene>
    <name evidence="10" type="primary">ddl</name>
    <name evidence="15" type="ORF">IAC18_04330</name>
</gene>
<dbReference type="Gene3D" id="3.30.470.20">
    <property type="entry name" value="ATP-grasp fold, B domain"/>
    <property type="match status" value="1"/>
</dbReference>
<reference evidence="15" key="1">
    <citation type="submission" date="2020-10" db="EMBL/GenBank/DDBJ databases">
        <authorList>
            <person name="Gilroy R."/>
        </authorList>
    </citation>
    <scope>NUCLEOTIDE SEQUENCE</scope>
    <source>
        <strain evidence="15">ChiHjej10B9-9673</strain>
    </source>
</reference>
<dbReference type="InterPro" id="IPR011127">
    <property type="entry name" value="Dala_Dala_lig_N"/>
</dbReference>
<dbReference type="PANTHER" id="PTHR23132">
    <property type="entry name" value="D-ALANINE--D-ALANINE LIGASE"/>
    <property type="match status" value="1"/>
</dbReference>
<reference evidence="15" key="2">
    <citation type="journal article" date="2021" name="PeerJ">
        <title>Extensive microbial diversity within the chicken gut microbiome revealed by metagenomics and culture.</title>
        <authorList>
            <person name="Gilroy R."/>
            <person name="Ravi A."/>
            <person name="Getino M."/>
            <person name="Pursley I."/>
            <person name="Horton D.L."/>
            <person name="Alikhan N.F."/>
            <person name="Baker D."/>
            <person name="Gharbi K."/>
            <person name="Hall N."/>
            <person name="Watson M."/>
            <person name="Adriaenssens E.M."/>
            <person name="Foster-Nyarko E."/>
            <person name="Jarju S."/>
            <person name="Secka A."/>
            <person name="Antonio M."/>
            <person name="Oren A."/>
            <person name="Chaudhuri R.R."/>
            <person name="La Ragione R."/>
            <person name="Hildebrand F."/>
            <person name="Pallen M.J."/>
        </authorList>
    </citation>
    <scope>NUCLEOTIDE SEQUENCE</scope>
    <source>
        <strain evidence="15">ChiHjej10B9-9673</strain>
    </source>
</reference>
<comment type="similarity">
    <text evidence="2 10">Belongs to the D-alanine--D-alanine ligase family.</text>
</comment>
<dbReference type="GO" id="GO:0005737">
    <property type="term" value="C:cytoplasm"/>
    <property type="evidence" value="ECO:0007669"/>
    <property type="project" value="UniProtKB-SubCell"/>
</dbReference>
<evidence type="ECO:0000256" key="1">
    <source>
        <dbReference type="ARBA" id="ARBA00004496"/>
    </source>
</evidence>
<dbReference type="EMBL" id="DVJK01000119">
    <property type="protein sequence ID" value="HIS66773.1"/>
    <property type="molecule type" value="Genomic_DNA"/>
</dbReference>
<comment type="function">
    <text evidence="10">Cell wall formation.</text>
</comment>
<dbReference type="PROSITE" id="PS00844">
    <property type="entry name" value="DALA_DALA_LIGASE_2"/>
    <property type="match status" value="1"/>
</dbReference>
<dbReference type="GO" id="GO:0008360">
    <property type="term" value="P:regulation of cell shape"/>
    <property type="evidence" value="ECO:0007669"/>
    <property type="project" value="UniProtKB-KW"/>
</dbReference>
<keyword evidence="12" id="KW-0460">Magnesium</keyword>
<dbReference type="AlphaFoldDB" id="A0A9D1JVF8"/>
<dbReference type="SUPFAM" id="SSF52440">
    <property type="entry name" value="PreATP-grasp domain"/>
    <property type="match status" value="1"/>
</dbReference>
<evidence type="ECO:0000256" key="11">
    <source>
        <dbReference type="PIRSR" id="PIRSR039102-1"/>
    </source>
</evidence>
<dbReference type="PROSITE" id="PS50975">
    <property type="entry name" value="ATP_GRASP"/>
    <property type="match status" value="1"/>
</dbReference>
<feature type="domain" description="ATP-grasp" evidence="14">
    <location>
        <begin position="144"/>
        <end position="336"/>
    </location>
</feature>
<dbReference type="SUPFAM" id="SSF56059">
    <property type="entry name" value="Glutathione synthetase ATP-binding domain-like"/>
    <property type="match status" value="1"/>
</dbReference>
<evidence type="ECO:0000259" key="14">
    <source>
        <dbReference type="PROSITE" id="PS50975"/>
    </source>
</evidence>
<evidence type="ECO:0000256" key="4">
    <source>
        <dbReference type="ARBA" id="ARBA00022598"/>
    </source>
</evidence>
<dbReference type="GO" id="GO:0046872">
    <property type="term" value="F:metal ion binding"/>
    <property type="evidence" value="ECO:0007669"/>
    <property type="project" value="UniProtKB-KW"/>
</dbReference>
<evidence type="ECO:0000256" key="3">
    <source>
        <dbReference type="ARBA" id="ARBA00022490"/>
    </source>
</evidence>
<dbReference type="InterPro" id="IPR005905">
    <property type="entry name" value="D_ala_D_ala"/>
</dbReference>
<dbReference type="HAMAP" id="MF_00047">
    <property type="entry name" value="Dala_Dala_lig"/>
    <property type="match status" value="1"/>
</dbReference>
<feature type="active site" evidence="11">
    <location>
        <position position="13"/>
    </location>
</feature>
<comment type="catalytic activity">
    <reaction evidence="10">
        <text>2 D-alanine + ATP = D-alanyl-D-alanine + ADP + phosphate + H(+)</text>
        <dbReference type="Rhea" id="RHEA:11224"/>
        <dbReference type="ChEBI" id="CHEBI:15378"/>
        <dbReference type="ChEBI" id="CHEBI:30616"/>
        <dbReference type="ChEBI" id="CHEBI:43474"/>
        <dbReference type="ChEBI" id="CHEBI:57416"/>
        <dbReference type="ChEBI" id="CHEBI:57822"/>
        <dbReference type="ChEBI" id="CHEBI:456216"/>
        <dbReference type="EC" id="6.3.2.4"/>
    </reaction>
</comment>
<dbReference type="InterPro" id="IPR016185">
    <property type="entry name" value="PreATP-grasp_dom_sf"/>
</dbReference>
<dbReference type="GO" id="GO:0005524">
    <property type="term" value="F:ATP binding"/>
    <property type="evidence" value="ECO:0007669"/>
    <property type="project" value="UniProtKB-UniRule"/>
</dbReference>
<feature type="binding site" evidence="12">
    <location>
        <position position="303"/>
    </location>
    <ligand>
        <name>Mg(2+)</name>
        <dbReference type="ChEBI" id="CHEBI:18420"/>
        <label>1</label>
    </ligand>
</feature>
<dbReference type="GO" id="GO:0008716">
    <property type="term" value="F:D-alanine-D-alanine ligase activity"/>
    <property type="evidence" value="ECO:0007669"/>
    <property type="project" value="UniProtKB-UniRule"/>
</dbReference>
<comment type="cofactor">
    <cofactor evidence="12">
        <name>Mg(2+)</name>
        <dbReference type="ChEBI" id="CHEBI:18420"/>
    </cofactor>
    <cofactor evidence="12">
        <name>Mn(2+)</name>
        <dbReference type="ChEBI" id="CHEBI:29035"/>
    </cofactor>
    <text evidence="12">Binds 2 magnesium or manganese ions per subunit.</text>
</comment>
<feature type="binding site" evidence="12">
    <location>
        <position position="291"/>
    </location>
    <ligand>
        <name>Mg(2+)</name>
        <dbReference type="ChEBI" id="CHEBI:18420"/>
        <label>1</label>
    </ligand>
</feature>
<feature type="active site" evidence="11">
    <location>
        <position position="184"/>
    </location>
</feature>
<evidence type="ECO:0000256" key="12">
    <source>
        <dbReference type="PIRSR" id="PIRSR039102-3"/>
    </source>
</evidence>
<dbReference type="InterPro" id="IPR011095">
    <property type="entry name" value="Dala_Dala_lig_C"/>
</dbReference>
<dbReference type="Pfam" id="PF01820">
    <property type="entry name" value="Dala_Dala_lig_N"/>
    <property type="match status" value="1"/>
</dbReference>
<evidence type="ECO:0000256" key="6">
    <source>
        <dbReference type="ARBA" id="ARBA00022840"/>
    </source>
</evidence>
<keyword evidence="3 10" id="KW-0963">Cytoplasm</keyword>
<comment type="subcellular location">
    <subcellularLocation>
        <location evidence="1 10">Cytoplasm</location>
    </subcellularLocation>
</comment>
<dbReference type="NCBIfam" id="NF002378">
    <property type="entry name" value="PRK01372.1"/>
    <property type="match status" value="1"/>
</dbReference>
<comment type="pathway">
    <text evidence="10">Cell wall biogenesis; peptidoglycan biosynthesis.</text>
</comment>
<evidence type="ECO:0000256" key="8">
    <source>
        <dbReference type="ARBA" id="ARBA00022984"/>
    </source>
</evidence>
<proteinExistence type="inferred from homology"/>
<feature type="active site" evidence="11">
    <location>
        <position position="314"/>
    </location>
</feature>
<sequence>MDIVVLCGGLSPERNVSISGGRRIAAALRSLGHRAALMDMYFGLEGYDGPLDGAFDLPLPPEAGVAPAEPELEAVARARKLRSGSLFGERALELCLAADLVFLALHGSCGEDGRVRAAFDLLGIRCTGSPYLGSAVAMDKRLTKLVARSVGVRTPEGVYIPRGGTPGPGLPGPPCVVKPVDSGSSLGVEIVREAAALPGAVERAMRGASGVLVEEYIAGREIQISILGGKALPGIEICPGEGFYDYRSKYQPGAAREVTPAPLPPGAEERLAAAALAVYRALGLRSLARADFIFDGEEFQFLEINTLPGMTPTSLAPQEAAAAGMSYERLCERIIELAFEQE</sequence>
<dbReference type="Gene3D" id="3.40.50.20">
    <property type="match status" value="1"/>
</dbReference>
<evidence type="ECO:0000313" key="15">
    <source>
        <dbReference type="EMBL" id="HIS66773.1"/>
    </source>
</evidence>
<dbReference type="InterPro" id="IPR011761">
    <property type="entry name" value="ATP-grasp"/>
</dbReference>
<protein>
    <recommendedName>
        <fullName evidence="10">D-alanine--D-alanine ligase</fullName>
        <ecNumber evidence="10">6.3.2.4</ecNumber>
    </recommendedName>
    <alternativeName>
        <fullName evidence="10">D-Ala-D-Ala ligase</fullName>
    </alternativeName>
    <alternativeName>
        <fullName evidence="10">D-alanylalanine synthetase</fullName>
    </alternativeName>
</protein>
<keyword evidence="5 13" id="KW-0547">Nucleotide-binding</keyword>
<comment type="caution">
    <text evidence="15">The sequence shown here is derived from an EMBL/GenBank/DDBJ whole genome shotgun (WGS) entry which is preliminary data.</text>
</comment>
<keyword evidence="12" id="KW-0464">Manganese</keyword>
<name>A0A9D1JVF8_9FIRM</name>
<keyword evidence="12" id="KW-0479">Metal-binding</keyword>
<dbReference type="Proteomes" id="UP000824001">
    <property type="component" value="Unassembled WGS sequence"/>
</dbReference>
<keyword evidence="6 13" id="KW-0067">ATP-binding</keyword>
<dbReference type="InterPro" id="IPR000291">
    <property type="entry name" value="D-Ala_lig_Van_CS"/>
</dbReference>
<keyword evidence="7 10" id="KW-0133">Cell shape</keyword>
<dbReference type="GO" id="GO:0071555">
    <property type="term" value="P:cell wall organization"/>
    <property type="evidence" value="ECO:0007669"/>
    <property type="project" value="UniProtKB-KW"/>
</dbReference>
<organism evidence="15 16">
    <name type="scientific">Candidatus Scatomorpha merdipullorum</name>
    <dbReference type="NCBI Taxonomy" id="2840927"/>
    <lineage>
        <taxon>Bacteria</taxon>
        <taxon>Bacillati</taxon>
        <taxon>Bacillota</taxon>
        <taxon>Clostridia</taxon>
        <taxon>Eubacteriales</taxon>
        <taxon>Candidatus Scatomorpha</taxon>
    </lineage>
</organism>
<keyword evidence="8 10" id="KW-0573">Peptidoglycan synthesis</keyword>
<evidence type="ECO:0000256" key="10">
    <source>
        <dbReference type="HAMAP-Rule" id="MF_00047"/>
    </source>
</evidence>
<dbReference type="Gene3D" id="3.30.1490.20">
    <property type="entry name" value="ATP-grasp fold, A domain"/>
    <property type="match status" value="1"/>
</dbReference>
<dbReference type="NCBIfam" id="TIGR01205">
    <property type="entry name" value="D_ala_D_alaTIGR"/>
    <property type="match status" value="1"/>
</dbReference>
<evidence type="ECO:0000256" key="7">
    <source>
        <dbReference type="ARBA" id="ARBA00022960"/>
    </source>
</evidence>
<dbReference type="Pfam" id="PF07478">
    <property type="entry name" value="Dala_Dala_lig_C"/>
    <property type="match status" value="1"/>
</dbReference>
<evidence type="ECO:0000256" key="9">
    <source>
        <dbReference type="ARBA" id="ARBA00023316"/>
    </source>
</evidence>
<keyword evidence="4 10" id="KW-0436">Ligase</keyword>